<dbReference type="Proteomes" id="UP001642409">
    <property type="component" value="Unassembled WGS sequence"/>
</dbReference>
<evidence type="ECO:0000313" key="2">
    <source>
        <dbReference type="EMBL" id="CAI9975149.1"/>
    </source>
</evidence>
<sequence length="889" mass="103090">MSLEILRNNSCSGKASIETVFVRMSSMHSQYYQHYLSTNWGYEKLTKHFFVDCDVCYGYRSSGHTIQSGLQTVIMLNCQFSSYNGMADYNGANPKIYIENTQENQNQCYEFIDNLRNANISVIDLTIQVLCEQLNLIQIEESEKFELIQSFAQRNQLNPEEVASALSDSGMDHQKYFQSNTQYFQSIIRDNSYSGINPVNNNNANRSEVQTAFVRLSNHNQFSQYYLSTDYSYSKLIRQLLVDCSVGDGYQHSNNTVNSNLETVLMLNCTCNRSQKADFYGANPQIHIEIIDDSCREFIASEKAAGRNIVELTIKVLCEQLKLIYIQETEKLELILGFIKRNNIPNEVVLEAMTFSGYYNVLNTLVKQEIDISAFVQKKKITDDQLATALINSGLSDDQILLALTKSKLNLSTFALKKGISNDQIMLTLSKKGYDISNFAHKHGISNNHVLLLLMRNKVDYSTFACSKSISNEQILETLAKSGEDYQTFAKSKGFTNQQILIILMKAKVDIQHFTTAKNISNTKVIEIIQNSDLPLQEKYKLLKQINPVDLRTEQQNVNNKLIKHELDIVIDRVLKFLITEYEFVNERVIQFVNNKQCEIALELAFKEALLQSKQNEDDSATNEIFELKKQNQNLQDQNLEIKLQYEQQIADIKTSYAAELIKCKNEIESSKKQYQQDLILEYKKYQVEIEQLNKAIEAERQTKNKIVELQLKQRPADQDIDVRDSITNQLQLECQLLRQQLIDEKQFNDNQQQLTLQLISSANKRNTELQKQLTEEKMQRLSFFQQLQQKESETTKLLEENEQQQATKIYNLEKDYQSLQINYRAQKAQVEQLNVQEYQKLIDKLKIQLEDKEQYISKLQIEIDQINMNKLQQYQVENVLTIFKTVTQ</sequence>
<dbReference type="AlphaFoldDB" id="A0AA86RB31"/>
<reference evidence="2" key="1">
    <citation type="submission" date="2023-06" db="EMBL/GenBank/DDBJ databases">
        <authorList>
            <person name="Kurt Z."/>
        </authorList>
    </citation>
    <scope>NUCLEOTIDE SEQUENCE</scope>
</reference>
<gene>
    <name evidence="2" type="ORF">HINF_LOCUS62794</name>
    <name evidence="3" type="ORF">HINF_LOCUS64503</name>
</gene>
<proteinExistence type="predicted"/>
<feature type="coiled-coil region" evidence="1">
    <location>
        <begin position="760"/>
        <end position="870"/>
    </location>
</feature>
<organism evidence="2">
    <name type="scientific">Hexamita inflata</name>
    <dbReference type="NCBI Taxonomy" id="28002"/>
    <lineage>
        <taxon>Eukaryota</taxon>
        <taxon>Metamonada</taxon>
        <taxon>Diplomonadida</taxon>
        <taxon>Hexamitidae</taxon>
        <taxon>Hexamitinae</taxon>
        <taxon>Hexamita</taxon>
    </lineage>
</organism>
<dbReference type="EMBL" id="CAXDID020000414">
    <property type="protein sequence ID" value="CAL6089018.1"/>
    <property type="molecule type" value="Genomic_DNA"/>
</dbReference>
<keyword evidence="4" id="KW-1185">Reference proteome</keyword>
<name>A0AA86RB31_9EUKA</name>
<accession>A0AA86RB31</accession>
<keyword evidence="1" id="KW-0175">Coiled coil</keyword>
<dbReference type="EMBL" id="CATOUU010001164">
    <property type="protein sequence ID" value="CAI9975149.1"/>
    <property type="molecule type" value="Genomic_DNA"/>
</dbReference>
<reference evidence="3 4" key="2">
    <citation type="submission" date="2024-07" db="EMBL/GenBank/DDBJ databases">
        <authorList>
            <person name="Akdeniz Z."/>
        </authorList>
    </citation>
    <scope>NUCLEOTIDE SEQUENCE [LARGE SCALE GENOMIC DNA]</scope>
</reference>
<feature type="coiled-coil region" evidence="1">
    <location>
        <begin position="611"/>
        <end position="652"/>
    </location>
</feature>
<evidence type="ECO:0000313" key="3">
    <source>
        <dbReference type="EMBL" id="CAL6089018.1"/>
    </source>
</evidence>
<comment type="caution">
    <text evidence="2">The sequence shown here is derived from an EMBL/GenBank/DDBJ whole genome shotgun (WGS) entry which is preliminary data.</text>
</comment>
<feature type="coiled-coil region" evidence="1">
    <location>
        <begin position="676"/>
        <end position="713"/>
    </location>
</feature>
<protein>
    <submittedName>
        <fullName evidence="3">Hypothetical_protein</fullName>
    </submittedName>
</protein>
<evidence type="ECO:0000256" key="1">
    <source>
        <dbReference type="SAM" id="Coils"/>
    </source>
</evidence>
<evidence type="ECO:0000313" key="4">
    <source>
        <dbReference type="Proteomes" id="UP001642409"/>
    </source>
</evidence>